<dbReference type="PANTHER" id="PTHR22933:SF44">
    <property type="entry name" value="RE15157P"/>
    <property type="match status" value="1"/>
</dbReference>
<dbReference type="AlphaFoldDB" id="A0AAV2Q4P7"/>
<accession>A0AAV2Q4P7</accession>
<keyword evidence="2" id="KW-1133">Transmembrane helix</keyword>
<comment type="caution">
    <text evidence="4">The sequence shown here is derived from an EMBL/GenBank/DDBJ whole genome shotgun (WGS) entry which is preliminary data.</text>
</comment>
<dbReference type="SMART" id="SM00494">
    <property type="entry name" value="ChtBD2"/>
    <property type="match status" value="1"/>
</dbReference>
<dbReference type="Proteomes" id="UP001497623">
    <property type="component" value="Unassembled WGS sequence"/>
</dbReference>
<evidence type="ECO:0000313" key="5">
    <source>
        <dbReference type="Proteomes" id="UP001497623"/>
    </source>
</evidence>
<feature type="transmembrane region" description="Helical" evidence="2">
    <location>
        <begin position="39"/>
        <end position="58"/>
    </location>
</feature>
<keyword evidence="2" id="KW-0812">Transmembrane</keyword>
<evidence type="ECO:0000256" key="2">
    <source>
        <dbReference type="SAM" id="Phobius"/>
    </source>
</evidence>
<proteinExistence type="predicted"/>
<protein>
    <recommendedName>
        <fullName evidence="3">Chitin-binding type-2 domain-containing protein</fullName>
    </recommendedName>
</protein>
<keyword evidence="2" id="KW-0472">Membrane</keyword>
<dbReference type="Gene3D" id="2.170.140.10">
    <property type="entry name" value="Chitin binding domain"/>
    <property type="match status" value="1"/>
</dbReference>
<dbReference type="PANTHER" id="PTHR22933">
    <property type="entry name" value="FI18007P1-RELATED"/>
    <property type="match status" value="1"/>
</dbReference>
<dbReference type="Pfam" id="PF01607">
    <property type="entry name" value="CBM_14"/>
    <property type="match status" value="1"/>
</dbReference>
<feature type="region of interest" description="Disordered" evidence="1">
    <location>
        <begin position="468"/>
        <end position="499"/>
    </location>
</feature>
<feature type="region of interest" description="Disordered" evidence="1">
    <location>
        <begin position="627"/>
        <end position="660"/>
    </location>
</feature>
<reference evidence="4 5" key="1">
    <citation type="submission" date="2024-05" db="EMBL/GenBank/DDBJ databases">
        <authorList>
            <person name="Wallberg A."/>
        </authorList>
    </citation>
    <scope>NUCLEOTIDE SEQUENCE [LARGE SCALE GENOMIC DNA]</scope>
</reference>
<feature type="compositionally biased region" description="Basic and acidic residues" evidence="1">
    <location>
        <begin position="644"/>
        <end position="660"/>
    </location>
</feature>
<name>A0AAV2Q4P7_MEGNR</name>
<feature type="domain" description="Chitin-binding type-2" evidence="3">
    <location>
        <begin position="76"/>
        <end position="134"/>
    </location>
</feature>
<keyword evidence="5" id="KW-1185">Reference proteome</keyword>
<dbReference type="EMBL" id="CAXKWB010003364">
    <property type="protein sequence ID" value="CAL4069041.1"/>
    <property type="molecule type" value="Genomic_DNA"/>
</dbReference>
<dbReference type="InterPro" id="IPR052976">
    <property type="entry name" value="Scoloptoxin-like"/>
</dbReference>
<dbReference type="InterPro" id="IPR036508">
    <property type="entry name" value="Chitin-bd_dom_sf"/>
</dbReference>
<evidence type="ECO:0000313" key="4">
    <source>
        <dbReference type="EMBL" id="CAL4069041.1"/>
    </source>
</evidence>
<evidence type="ECO:0000256" key="1">
    <source>
        <dbReference type="SAM" id="MobiDB-lite"/>
    </source>
</evidence>
<gene>
    <name evidence="4" type="ORF">MNOR_LOCUS7574</name>
</gene>
<organism evidence="4 5">
    <name type="scientific">Meganyctiphanes norvegica</name>
    <name type="common">Northern krill</name>
    <name type="synonym">Thysanopoda norvegica</name>
    <dbReference type="NCBI Taxonomy" id="48144"/>
    <lineage>
        <taxon>Eukaryota</taxon>
        <taxon>Metazoa</taxon>
        <taxon>Ecdysozoa</taxon>
        <taxon>Arthropoda</taxon>
        <taxon>Crustacea</taxon>
        <taxon>Multicrustacea</taxon>
        <taxon>Malacostraca</taxon>
        <taxon>Eumalacostraca</taxon>
        <taxon>Eucarida</taxon>
        <taxon>Euphausiacea</taxon>
        <taxon>Euphausiidae</taxon>
        <taxon>Meganyctiphanes</taxon>
    </lineage>
</organism>
<dbReference type="PROSITE" id="PS50940">
    <property type="entry name" value="CHIT_BIND_II"/>
    <property type="match status" value="1"/>
</dbReference>
<dbReference type="GO" id="GO:0008061">
    <property type="term" value="F:chitin binding"/>
    <property type="evidence" value="ECO:0007669"/>
    <property type="project" value="InterPro"/>
</dbReference>
<sequence>MVVSVTSVYRQKQKNSHSCQKEEQQQSCHGLHHHHYTSLLSFLLFLLFLASCTSGAHAQRRGSGTFPLLASIPETAFRCGGRNAGYYADVEAGCQVYHMCDTLEKQFSYLCPNYTLFNQKFMICDHWYMVNCTMSHSYYELNDHIGEVPDKEANMINKGNSQGIRKATILTQKTQGINPFKAIVPVSMRKFTSTTKTTQFQSGRPTVRPANVFQSSFSTRPKNPFTTKSIRKTTTRPPITQKPLFTTRRFISTTPRPLNPFTTRKPPITQKPLFTTRRFISTTPRPLNPFSNSKFTLPQSSVTPFNFRSVTTSKPARASAFRFNSNLLTSSTTPKPARTFVFNRNTLTSSITPKPARASVFNRNTLISSSTPKPATASVFNRNTLTTPTRPITVTTRKPFTSKLPGNVARKPGGSFSFVQMKLNNLTITRPQLDGVVFRPIVSNSFAIKNRSSIPSFTISSTSKPLNSNLKAHPLVTTPQSSINESDEDEDQTSQHSTQQVLAAPLRALAIPSQSLGIPVPSRLLVPPPFNFFSNNNLTGHITTIIEPPTARRKGTSLTKLPQSVITNPQVVNQATPGQETPLTPFTMKPTVFRPFGISEGVIPGVLHVSFQSARGNRDFFIPSSGLSLPDETLPAPPNSLSADQDKHDHDQSDNAQHTDHGIHRIGDLHMTMLFPGFSGTPVISGLVLNPQCPHCHPAFLRPGQCTPCVRIRR</sequence>
<dbReference type="InterPro" id="IPR002557">
    <property type="entry name" value="Chitin-bd_dom"/>
</dbReference>
<evidence type="ECO:0000259" key="3">
    <source>
        <dbReference type="PROSITE" id="PS50940"/>
    </source>
</evidence>
<dbReference type="SUPFAM" id="SSF57625">
    <property type="entry name" value="Invertebrate chitin-binding proteins"/>
    <property type="match status" value="1"/>
</dbReference>
<dbReference type="GO" id="GO:0005576">
    <property type="term" value="C:extracellular region"/>
    <property type="evidence" value="ECO:0007669"/>
    <property type="project" value="InterPro"/>
</dbReference>